<dbReference type="EMBL" id="CYPR01000162">
    <property type="protein sequence ID" value="CUH39754.1"/>
    <property type="molecule type" value="Genomic_DNA"/>
</dbReference>
<dbReference type="PROSITE" id="PS51318">
    <property type="entry name" value="TAT"/>
    <property type="match status" value="1"/>
</dbReference>
<evidence type="ECO:0000256" key="1">
    <source>
        <dbReference type="ARBA" id="ARBA00012499"/>
    </source>
</evidence>
<proteinExistence type="predicted"/>
<dbReference type="SUPFAM" id="SSF51316">
    <property type="entry name" value="Mss4-like"/>
    <property type="match status" value="1"/>
</dbReference>
<protein>
    <recommendedName>
        <fullName evidence="1">peptide-methionine (R)-S-oxide reductase</fullName>
        <ecNumber evidence="1">1.8.4.12</ecNumber>
    </recommendedName>
</protein>
<dbReference type="PANTHER" id="PTHR10173">
    <property type="entry name" value="METHIONINE SULFOXIDE REDUCTASE"/>
    <property type="match status" value="1"/>
</dbReference>
<comment type="catalytic activity">
    <reaction evidence="3">
        <text>L-methionyl-[protein] + [thioredoxin]-disulfide + H2O = L-methionyl-(R)-S-oxide-[protein] + [thioredoxin]-dithiol</text>
        <dbReference type="Rhea" id="RHEA:24164"/>
        <dbReference type="Rhea" id="RHEA-COMP:10698"/>
        <dbReference type="Rhea" id="RHEA-COMP:10700"/>
        <dbReference type="Rhea" id="RHEA-COMP:12313"/>
        <dbReference type="Rhea" id="RHEA-COMP:12314"/>
        <dbReference type="ChEBI" id="CHEBI:15377"/>
        <dbReference type="ChEBI" id="CHEBI:16044"/>
        <dbReference type="ChEBI" id="CHEBI:29950"/>
        <dbReference type="ChEBI" id="CHEBI:45764"/>
        <dbReference type="ChEBI" id="CHEBI:50058"/>
        <dbReference type="EC" id="1.8.4.12"/>
    </reaction>
</comment>
<name>A0A0M7BD51_9RHOB</name>
<organism evidence="5 6">
    <name type="scientific">Jannaschia seosinensis</name>
    <dbReference type="NCBI Taxonomy" id="313367"/>
    <lineage>
        <taxon>Bacteria</taxon>
        <taxon>Pseudomonadati</taxon>
        <taxon>Pseudomonadota</taxon>
        <taxon>Alphaproteobacteria</taxon>
        <taxon>Rhodobacterales</taxon>
        <taxon>Roseobacteraceae</taxon>
        <taxon>Jannaschia</taxon>
    </lineage>
</organism>
<dbReference type="InterPro" id="IPR002579">
    <property type="entry name" value="Met_Sox_Rdtase_MsrB_dom"/>
</dbReference>
<dbReference type="EC" id="1.8.4.12" evidence="1"/>
<dbReference type="STRING" id="313367.JSE7799_02482"/>
<dbReference type="Proteomes" id="UP000049455">
    <property type="component" value="Unassembled WGS sequence"/>
</dbReference>
<keyword evidence="6" id="KW-1185">Reference proteome</keyword>
<dbReference type="RefSeq" id="WP_055663903.1">
    <property type="nucleotide sequence ID" value="NZ_CYPR01000162.1"/>
</dbReference>
<dbReference type="InterPro" id="IPR011057">
    <property type="entry name" value="Mss4-like_sf"/>
</dbReference>
<dbReference type="GO" id="GO:0005737">
    <property type="term" value="C:cytoplasm"/>
    <property type="evidence" value="ECO:0007669"/>
    <property type="project" value="TreeGrafter"/>
</dbReference>
<dbReference type="Pfam" id="PF01641">
    <property type="entry name" value="SelR"/>
    <property type="match status" value="1"/>
</dbReference>
<reference evidence="5 6" key="1">
    <citation type="submission" date="2015-09" db="EMBL/GenBank/DDBJ databases">
        <authorList>
            <person name="Jackson K.R."/>
            <person name="Lunt B.L."/>
            <person name="Fisher J.N.B."/>
            <person name="Gardner A.V."/>
            <person name="Bailey M.E."/>
            <person name="Deus L.M."/>
            <person name="Earl A.S."/>
            <person name="Gibby P.D."/>
            <person name="Hartmann K.A."/>
            <person name="Liu J.E."/>
            <person name="Manci A.M."/>
            <person name="Nielsen D.A."/>
            <person name="Solomon M.B."/>
            <person name="Breakwell D.P."/>
            <person name="Burnett S.H."/>
            <person name="Grose J.H."/>
        </authorList>
    </citation>
    <scope>NUCLEOTIDE SEQUENCE [LARGE SCALE GENOMIC DNA]</scope>
    <source>
        <strain evidence="5 6">CECT 7799</strain>
    </source>
</reference>
<gene>
    <name evidence="5" type="primary">msrB_2</name>
    <name evidence="5" type="ORF">JSE7799_02482</name>
</gene>
<dbReference type="GO" id="GO:0033743">
    <property type="term" value="F:peptide-methionine (R)-S-oxide reductase activity"/>
    <property type="evidence" value="ECO:0007669"/>
    <property type="project" value="UniProtKB-EC"/>
</dbReference>
<dbReference type="Gene3D" id="2.170.150.20">
    <property type="entry name" value="Peptide methionine sulfoxide reductase"/>
    <property type="match status" value="1"/>
</dbReference>
<dbReference type="PROSITE" id="PS51790">
    <property type="entry name" value="MSRB"/>
    <property type="match status" value="1"/>
</dbReference>
<evidence type="ECO:0000256" key="2">
    <source>
        <dbReference type="ARBA" id="ARBA00023002"/>
    </source>
</evidence>
<sequence>MPSRRNIIVGGATLAAAGAVAGGAALMRGPALVTSAQPDGPPVSLPPEEWADRLTPAEYAVLREEETEPPYSSPLNDFWEAGTYICAGCANPVYASQHKYESGTGWPSFWRAISPAAIGTRVDYKLVFPRTEVHCARCGGHFGHIFEDGPSPTGLRHCLNGIALDFVPSETA</sequence>
<dbReference type="PANTHER" id="PTHR10173:SF57">
    <property type="entry name" value="PEPTIDE-METHIONINE (R)-S-OXIDE REDUCTASE"/>
    <property type="match status" value="1"/>
</dbReference>
<keyword evidence="2 5" id="KW-0560">Oxidoreductase</keyword>
<accession>A0A0M7BD51</accession>
<dbReference type="NCBIfam" id="TIGR00357">
    <property type="entry name" value="peptide-methionine (R)-S-oxide reductase MsrB"/>
    <property type="match status" value="1"/>
</dbReference>
<evidence type="ECO:0000259" key="4">
    <source>
        <dbReference type="PROSITE" id="PS51790"/>
    </source>
</evidence>
<evidence type="ECO:0000313" key="6">
    <source>
        <dbReference type="Proteomes" id="UP000049455"/>
    </source>
</evidence>
<evidence type="ECO:0000313" key="5">
    <source>
        <dbReference type="EMBL" id="CUH39754.1"/>
    </source>
</evidence>
<dbReference type="GO" id="GO:0006979">
    <property type="term" value="P:response to oxidative stress"/>
    <property type="evidence" value="ECO:0007669"/>
    <property type="project" value="InterPro"/>
</dbReference>
<dbReference type="InterPro" id="IPR006311">
    <property type="entry name" value="TAT_signal"/>
</dbReference>
<dbReference type="GO" id="GO:0030091">
    <property type="term" value="P:protein repair"/>
    <property type="evidence" value="ECO:0007669"/>
    <property type="project" value="InterPro"/>
</dbReference>
<dbReference type="AlphaFoldDB" id="A0A0M7BD51"/>
<feature type="domain" description="MsrB" evidence="4">
    <location>
        <begin position="47"/>
        <end position="169"/>
    </location>
</feature>
<evidence type="ECO:0000256" key="3">
    <source>
        <dbReference type="ARBA" id="ARBA00048488"/>
    </source>
</evidence>
<dbReference type="InterPro" id="IPR028427">
    <property type="entry name" value="Met_Sox_Rdtase_MsrB"/>
</dbReference>